<dbReference type="Pfam" id="PF25068">
    <property type="entry name" value="ARM_TT21_4th"/>
    <property type="match status" value="1"/>
</dbReference>
<feature type="non-terminal residue" evidence="12">
    <location>
        <position position="1325"/>
    </location>
</feature>
<dbReference type="Pfam" id="PF25062">
    <property type="entry name" value="ARM_TT21_N"/>
    <property type="match status" value="1"/>
</dbReference>
<evidence type="ECO:0000256" key="6">
    <source>
        <dbReference type="SAM" id="Phobius"/>
    </source>
</evidence>
<evidence type="ECO:0000313" key="13">
    <source>
        <dbReference type="Proteomes" id="UP000034805"/>
    </source>
</evidence>
<evidence type="ECO:0000256" key="2">
    <source>
        <dbReference type="ARBA" id="ARBA00022737"/>
    </source>
</evidence>
<proteinExistence type="inferred from homology"/>
<accession>A0A0P7XSV8</accession>
<dbReference type="FunFam" id="1.25.40.10:FF:000414">
    <property type="entry name" value="Tetratricopeptide repeat domain 21B"/>
    <property type="match status" value="1"/>
</dbReference>
<dbReference type="GO" id="GO:0005929">
    <property type="term" value="C:cilium"/>
    <property type="evidence" value="ECO:0007669"/>
    <property type="project" value="GOC"/>
</dbReference>
<dbReference type="PROSITE" id="PS50293">
    <property type="entry name" value="TPR_REGION"/>
    <property type="match status" value="1"/>
</dbReference>
<reference evidence="12 13" key="1">
    <citation type="submission" date="2015-08" db="EMBL/GenBank/DDBJ databases">
        <title>The genome of the Asian arowana (Scleropages formosus).</title>
        <authorList>
            <person name="Tan M.H."/>
            <person name="Gan H.M."/>
            <person name="Croft L.J."/>
            <person name="Austin C.M."/>
        </authorList>
    </citation>
    <scope>NUCLEOTIDE SEQUENCE [LARGE SCALE GENOMIC DNA]</scope>
    <source>
        <strain evidence="12">Aro1</strain>
    </source>
</reference>
<evidence type="ECO:0000313" key="12">
    <source>
        <dbReference type="EMBL" id="KPP80126.1"/>
    </source>
</evidence>
<feature type="coiled-coil region" evidence="5">
    <location>
        <begin position="231"/>
        <end position="258"/>
    </location>
</feature>
<dbReference type="InterPro" id="IPR056832">
    <property type="entry name" value="ARM_TT21_2nd"/>
</dbReference>
<dbReference type="GO" id="GO:0035721">
    <property type="term" value="P:intraciliary retrograde transport"/>
    <property type="evidence" value="ECO:0007669"/>
    <property type="project" value="TreeGrafter"/>
</dbReference>
<feature type="domain" description="Tetratricopeptide repeat protein 21A/21B C-terminal ARM" evidence="9">
    <location>
        <begin position="1109"/>
        <end position="1287"/>
    </location>
</feature>
<keyword evidence="5" id="KW-0175">Coiled coil</keyword>
<feature type="repeat" description="TPR" evidence="4">
    <location>
        <begin position="728"/>
        <end position="761"/>
    </location>
</feature>
<protein>
    <recommendedName>
        <fullName evidence="14">Tetratricopeptide repeat protein 21B-like</fullName>
    </recommendedName>
</protein>
<dbReference type="Pfam" id="PF25064">
    <property type="entry name" value="ARM_TT21_5th"/>
    <property type="match status" value="1"/>
</dbReference>
<comment type="caution">
    <text evidence="12">The sequence shown here is derived from an EMBL/GenBank/DDBJ whole genome shotgun (WGS) entry which is preliminary data.</text>
</comment>
<dbReference type="PROSITE" id="PS50005">
    <property type="entry name" value="TPR"/>
    <property type="match status" value="4"/>
</dbReference>
<dbReference type="FunFam" id="1.25.40.10:FF:000245">
    <property type="entry name" value="Tetratricopeptide repeat domain 21B"/>
    <property type="match status" value="1"/>
</dbReference>
<dbReference type="FunFam" id="1.25.40.10:FF:000219">
    <property type="entry name" value="Tetratricopeptide repeat domain 21B"/>
    <property type="match status" value="1"/>
</dbReference>
<keyword evidence="3 4" id="KW-0802">TPR repeat</keyword>
<keyword evidence="6" id="KW-0812">Transmembrane</keyword>
<dbReference type="Proteomes" id="UP000034805">
    <property type="component" value="Unassembled WGS sequence"/>
</dbReference>
<dbReference type="InterPro" id="IPR056835">
    <property type="entry name" value="ARM_TT21_5th"/>
</dbReference>
<feature type="transmembrane region" description="Helical" evidence="6">
    <location>
        <begin position="36"/>
        <end position="56"/>
    </location>
</feature>
<name>A0A0P7XSV8_SCLFO</name>
<sequence length="1325" mass="151599">MDALINYYCQEKYFNHIFNTASEAQRKLGNDPIFTFYRAYGILMQILYWLTLFLVADRIQEAIHELESIKDGRDVSLCTMMALVYAHKKCQNPDREAIQELDARVKEDRKGASPKGLYYAGLFLWHLGRNDKAREYIERMIKISGGVKEGIILKGWIDLTCNKDAYAKKAGKYFDEALKEKADIFALMGKAQYCEFRQNYSGALETINQVIVSFPRFLPAFIKKMKLLLMLQDWEQTVDAAQRLLQKEKNNLEALRMLALHSLCREGDISESINHLTNLVSSLEVHEPDTPELFYRMSLAFTRVCGRNEKILQQTHTMVDRAFSRSSGDSELATELGFQFVLQGRIKEAIKWYKTAMTLDETSISALIGIIRCQLIEGHLEDAEQQLEFLTEIQQSIGKSGELLYLRAVLAAKKNKSVEEVSALLNDAVDTHFSGLHGLPLGLQYFEKLNPDFLLEIVKEYLALCPTKPPAPGQPPSPQLQHSASVLEAVVKTVPGLLQAVYLMAKVKFLSGDIESAQSSLQHCLDQNPSHVEAHLLMAQIYLLQGNFRLSSQSLELCLSYNFEIREHPLYHLIKAQAQKKMGELQEAIQTLQMALSLPGVRRAAGSAKSKNKRVELSSADCVSVYLELAEAHWLNGEQHEAAKVMQDAINEFTGTSEELRVTIANSDLALLRGDTELALNMLRNVTPEQPYYIQAKEKMADIYLNHRKEKRLYASCYRDLVERLPSPHTYLLLGDAYMNIQEPEKAIEIYEQALKKNPTDGAVASKIGKALVKTHNYIKAINYYEAALKSGQQNFLRYDLAELLLKLHQYERCERLLHEALKHDTVNELPSLTEDCRYLVLLAKIQSKVDKNEEALLSLQRARDVQARVLKRVQLEQPDAVPAQKKLAAEICSEIAKHYTCQRDYEKAIKFYKEALVYCESDSKLMLELARLYLKQDDVDACQQQCSALLKSDQVNEAATVMMADLMFRKQDYEQAVFHFQQLLERKPDNYPTLSRLIDLLRRTGKLEEVPRFLEMAEKHFSRAKFDPGFNYCKGLYLWYTGEPNDGLRHFNKARKDNDWGQNAVYNMIEICLNPDNETMGGEVFENLDGDMGNSTEKQESEQLAVRTAEKLLRELKPQTPDGHVQLRIMENYCLLATKQKANVEKALNVFTEIVNNEKDHVPALLGMATAYMILKQTPRARNQLKRIAKMSWNVIDADEFEKSWLLLADIYIQSGKYDMAGDLLKRSYEYMGYIMEKEQAYRDAAVNYEMAWKYGNQTNPTIGYKLAFNYLKGKRHVDAIDVCHKGPLAGWQSQDPRIRRCCGKKKLRELKLETHVTPRDAAP</sequence>
<dbReference type="GO" id="GO:0030991">
    <property type="term" value="C:intraciliary transport particle A"/>
    <property type="evidence" value="ECO:0007669"/>
    <property type="project" value="TreeGrafter"/>
</dbReference>
<evidence type="ECO:0000256" key="3">
    <source>
        <dbReference type="ARBA" id="ARBA00022803"/>
    </source>
</evidence>
<dbReference type="InterPro" id="IPR056836">
    <property type="entry name" value="ARM_TT21_4th"/>
</dbReference>
<evidence type="ECO:0000256" key="5">
    <source>
        <dbReference type="SAM" id="Coils"/>
    </source>
</evidence>
<dbReference type="Pfam" id="PF25060">
    <property type="entry name" value="ARM_TT21_2nd"/>
    <property type="match status" value="1"/>
</dbReference>
<feature type="domain" description="Tetratricopeptide repeat protein 21A/21B second ARM" evidence="7">
    <location>
        <begin position="274"/>
        <end position="546"/>
    </location>
</feature>
<dbReference type="Pfam" id="PF07719">
    <property type="entry name" value="TPR_2"/>
    <property type="match status" value="1"/>
</dbReference>
<evidence type="ECO:0000256" key="1">
    <source>
        <dbReference type="ARBA" id="ARBA00010935"/>
    </source>
</evidence>
<feature type="repeat" description="TPR" evidence="4">
    <location>
        <begin position="958"/>
        <end position="991"/>
    </location>
</feature>
<dbReference type="GO" id="GO:0061512">
    <property type="term" value="P:protein localization to cilium"/>
    <property type="evidence" value="ECO:0007669"/>
    <property type="project" value="TreeGrafter"/>
</dbReference>
<feature type="repeat" description="TPR" evidence="4">
    <location>
        <begin position="330"/>
        <end position="363"/>
    </location>
</feature>
<comment type="similarity">
    <text evidence="1">Belongs to the TTC21 family.</text>
</comment>
<organism evidence="12 13">
    <name type="scientific">Scleropages formosus</name>
    <name type="common">Asian bonytongue</name>
    <name type="synonym">Osteoglossum formosum</name>
    <dbReference type="NCBI Taxonomy" id="113540"/>
    <lineage>
        <taxon>Eukaryota</taxon>
        <taxon>Metazoa</taxon>
        <taxon>Chordata</taxon>
        <taxon>Craniata</taxon>
        <taxon>Vertebrata</taxon>
        <taxon>Euteleostomi</taxon>
        <taxon>Actinopterygii</taxon>
        <taxon>Neopterygii</taxon>
        <taxon>Teleostei</taxon>
        <taxon>Osteoglossocephala</taxon>
        <taxon>Osteoglossomorpha</taxon>
        <taxon>Osteoglossiformes</taxon>
        <taxon>Osteoglossidae</taxon>
        <taxon>Scleropages</taxon>
    </lineage>
</organism>
<feature type="domain" description="Tetratricopeptide repeat protein 21A/21B fifth ARM repeats" evidence="10">
    <location>
        <begin position="958"/>
        <end position="1074"/>
    </location>
</feature>
<dbReference type="SUPFAM" id="SSF48452">
    <property type="entry name" value="TPR-like"/>
    <property type="match status" value="6"/>
</dbReference>
<dbReference type="FunFam" id="1.25.40.10:FF:003438">
    <property type="entry name" value="Tetratricopeptide repeat domain 21B"/>
    <property type="match status" value="1"/>
</dbReference>
<feature type="domain" description="Tetratricopeptide repeat protein 21A/21B fourth ARM" evidence="11">
    <location>
        <begin position="764"/>
        <end position="917"/>
    </location>
</feature>
<gene>
    <name evidence="12" type="ORF">Z043_100247</name>
</gene>
<dbReference type="InterPro" id="IPR056833">
    <property type="entry name" value="ARM_TT21_N"/>
</dbReference>
<dbReference type="InterPro" id="IPR040364">
    <property type="entry name" value="TTC21A/TTC21B"/>
</dbReference>
<evidence type="ECO:0000256" key="4">
    <source>
        <dbReference type="PROSITE-ProRule" id="PRU00339"/>
    </source>
</evidence>
<evidence type="ECO:0000259" key="10">
    <source>
        <dbReference type="Pfam" id="PF25064"/>
    </source>
</evidence>
<dbReference type="Pfam" id="PF25063">
    <property type="entry name" value="ARM_TT21_C"/>
    <property type="match status" value="1"/>
</dbReference>
<dbReference type="EMBL" id="JARO02000054">
    <property type="protein sequence ID" value="KPP80126.1"/>
    <property type="molecule type" value="Genomic_DNA"/>
</dbReference>
<evidence type="ECO:0000259" key="11">
    <source>
        <dbReference type="Pfam" id="PF25068"/>
    </source>
</evidence>
<dbReference type="InterPro" id="IPR011990">
    <property type="entry name" value="TPR-like_helical_dom_sf"/>
</dbReference>
<dbReference type="FunFam" id="1.25.40.10:FF:000279">
    <property type="entry name" value="Tetratricopeptide repeat domain 21A"/>
    <property type="match status" value="1"/>
</dbReference>
<evidence type="ECO:0000259" key="8">
    <source>
        <dbReference type="Pfam" id="PF25062"/>
    </source>
</evidence>
<dbReference type="STRING" id="113540.ENSSFOP00015035456"/>
<dbReference type="Pfam" id="PF25058">
    <property type="entry name" value="ARM_TT21"/>
    <property type="match status" value="1"/>
</dbReference>
<dbReference type="InterPro" id="IPR019734">
    <property type="entry name" value="TPR_rpt"/>
</dbReference>
<keyword evidence="6" id="KW-0472">Membrane</keyword>
<dbReference type="InterPro" id="IPR056834">
    <property type="entry name" value="ARM_TT21_C"/>
</dbReference>
<feature type="domain" description="Tetratricopeptide repeat protein 21A/21B N-terminal ARM repeat" evidence="8">
    <location>
        <begin position="5"/>
        <end position="238"/>
    </location>
</feature>
<evidence type="ECO:0000259" key="7">
    <source>
        <dbReference type="Pfam" id="PF25060"/>
    </source>
</evidence>
<evidence type="ECO:0008006" key="14">
    <source>
        <dbReference type="Google" id="ProtNLM"/>
    </source>
</evidence>
<feature type="repeat" description="TPR" evidence="4">
    <location>
        <begin position="890"/>
        <end position="923"/>
    </location>
</feature>
<dbReference type="PANTHER" id="PTHR14699">
    <property type="entry name" value="STI2 PROTEIN-RELATED"/>
    <property type="match status" value="1"/>
</dbReference>
<evidence type="ECO:0000259" key="9">
    <source>
        <dbReference type="Pfam" id="PF25063"/>
    </source>
</evidence>
<dbReference type="InterPro" id="IPR013105">
    <property type="entry name" value="TPR_2"/>
</dbReference>
<dbReference type="Gene3D" id="1.25.40.10">
    <property type="entry name" value="Tetratricopeptide repeat domain"/>
    <property type="match status" value="6"/>
</dbReference>
<keyword evidence="6" id="KW-1133">Transmembrane helix</keyword>
<keyword evidence="2" id="KW-0677">Repeat</keyword>
<dbReference type="PANTHER" id="PTHR14699:SF1">
    <property type="entry name" value="TETRATRICOPEPTIDE REPEAT PROTEIN 21B"/>
    <property type="match status" value="1"/>
</dbReference>
<dbReference type="SMART" id="SM00028">
    <property type="entry name" value="TPR"/>
    <property type="match status" value="17"/>
</dbReference>